<gene>
    <name evidence="1" type="ORF">ACJIZ3_025859</name>
</gene>
<dbReference type="AlphaFoldDB" id="A0ABD3TY06"/>
<reference evidence="1 2" key="1">
    <citation type="submission" date="2024-12" db="EMBL/GenBank/DDBJ databases">
        <title>The unique morphological basis and parallel evolutionary history of personate flowers in Penstemon.</title>
        <authorList>
            <person name="Depatie T.H."/>
            <person name="Wessinger C.A."/>
        </authorList>
    </citation>
    <scope>NUCLEOTIDE SEQUENCE [LARGE SCALE GENOMIC DNA]</scope>
    <source>
        <strain evidence="1">WTNN_2</strain>
        <tissue evidence="1">Leaf</tissue>
    </source>
</reference>
<keyword evidence="2" id="KW-1185">Reference proteome</keyword>
<organism evidence="1 2">
    <name type="scientific">Penstemon smallii</name>
    <dbReference type="NCBI Taxonomy" id="265156"/>
    <lineage>
        <taxon>Eukaryota</taxon>
        <taxon>Viridiplantae</taxon>
        <taxon>Streptophyta</taxon>
        <taxon>Embryophyta</taxon>
        <taxon>Tracheophyta</taxon>
        <taxon>Spermatophyta</taxon>
        <taxon>Magnoliopsida</taxon>
        <taxon>eudicotyledons</taxon>
        <taxon>Gunneridae</taxon>
        <taxon>Pentapetalae</taxon>
        <taxon>asterids</taxon>
        <taxon>lamiids</taxon>
        <taxon>Lamiales</taxon>
        <taxon>Plantaginaceae</taxon>
        <taxon>Cheloneae</taxon>
        <taxon>Penstemon</taxon>
    </lineage>
</organism>
<protein>
    <submittedName>
        <fullName evidence="1">Uncharacterized protein</fullName>
    </submittedName>
</protein>
<evidence type="ECO:0000313" key="1">
    <source>
        <dbReference type="EMBL" id="KAL3841268.1"/>
    </source>
</evidence>
<comment type="caution">
    <text evidence="1">The sequence shown here is derived from an EMBL/GenBank/DDBJ whole genome shotgun (WGS) entry which is preliminary data.</text>
</comment>
<dbReference type="Proteomes" id="UP001634393">
    <property type="component" value="Unassembled WGS sequence"/>
</dbReference>
<sequence length="165" mass="19235">MSTIKCCETPLRKRDLLEAQLKNRKQSRESLLLEFIDRDWSTETTTSRLRKGHSLVRAGSMGRTELITARTSLEILKLSMASVEEEDVRCCGLIVRRIEDCRTFCIGNGVRGNSSSYYHIWKVLIFQSMIFGDSDEVFNRSAWRRRREDISRSLMVPKVKFFFIS</sequence>
<evidence type="ECO:0000313" key="2">
    <source>
        <dbReference type="Proteomes" id="UP001634393"/>
    </source>
</evidence>
<dbReference type="EMBL" id="JBJXBP010000003">
    <property type="protein sequence ID" value="KAL3841268.1"/>
    <property type="molecule type" value="Genomic_DNA"/>
</dbReference>
<proteinExistence type="predicted"/>
<accession>A0ABD3TY06</accession>
<name>A0ABD3TY06_9LAMI</name>